<evidence type="ECO:0000256" key="1">
    <source>
        <dbReference type="SAM" id="SignalP"/>
    </source>
</evidence>
<keyword evidence="3" id="KW-1185">Reference proteome</keyword>
<protein>
    <recommendedName>
        <fullName evidence="4">Por secretion system C-terminal sorting domain-containing protein</fullName>
    </recommendedName>
</protein>
<sequence length="146" mass="16355">MKNNLTCSFAPKKQIIMALIILGASYPTMAQSPVFAYNNTPVEKTSGGAKKAVKVNVVSEAENPLLFRVTINNTTGDRITMFIKDGNNNILHREVLDADPQITGRYNLQSLEDGAYYFEFRSGKSKVEKMVDIKTEVYSNRKVEIE</sequence>
<organism evidence="2 3">
    <name type="scientific">Chitinophaga horti</name>
    <dbReference type="NCBI Taxonomy" id="2920382"/>
    <lineage>
        <taxon>Bacteria</taxon>
        <taxon>Pseudomonadati</taxon>
        <taxon>Bacteroidota</taxon>
        <taxon>Chitinophagia</taxon>
        <taxon>Chitinophagales</taxon>
        <taxon>Chitinophagaceae</taxon>
        <taxon>Chitinophaga</taxon>
    </lineage>
</organism>
<gene>
    <name evidence="2" type="ORF">MKQ68_22625</name>
</gene>
<evidence type="ECO:0000313" key="2">
    <source>
        <dbReference type="EMBL" id="UYQ92879.1"/>
    </source>
</evidence>
<evidence type="ECO:0008006" key="4">
    <source>
        <dbReference type="Google" id="ProtNLM"/>
    </source>
</evidence>
<name>A0ABY6J3J9_9BACT</name>
<feature type="signal peptide" evidence="1">
    <location>
        <begin position="1"/>
        <end position="30"/>
    </location>
</feature>
<dbReference type="RefSeq" id="WP_264281061.1">
    <property type="nucleotide sequence ID" value="NZ_CP107006.1"/>
</dbReference>
<accession>A0ABY6J3J9</accession>
<keyword evidence="1" id="KW-0732">Signal</keyword>
<reference evidence="2" key="1">
    <citation type="submission" date="2022-10" db="EMBL/GenBank/DDBJ databases">
        <title>Chitinophaga sp. nov., isolated from soil.</title>
        <authorList>
            <person name="Jeon C.O."/>
        </authorList>
    </citation>
    <scope>NUCLEOTIDE SEQUENCE</scope>
    <source>
        <strain evidence="2">R8</strain>
    </source>
</reference>
<evidence type="ECO:0000313" key="3">
    <source>
        <dbReference type="Proteomes" id="UP001162741"/>
    </source>
</evidence>
<dbReference type="Proteomes" id="UP001162741">
    <property type="component" value="Chromosome"/>
</dbReference>
<proteinExistence type="predicted"/>
<dbReference type="EMBL" id="CP107006">
    <property type="protein sequence ID" value="UYQ92879.1"/>
    <property type="molecule type" value="Genomic_DNA"/>
</dbReference>
<feature type="chain" id="PRO_5047509175" description="Por secretion system C-terminal sorting domain-containing protein" evidence="1">
    <location>
        <begin position="31"/>
        <end position="146"/>
    </location>
</feature>